<keyword evidence="2" id="KW-1185">Reference proteome</keyword>
<gene>
    <name evidence="1" type="ORF">FMEXI_6463</name>
</gene>
<proteinExistence type="predicted"/>
<dbReference type="AlphaFoldDB" id="A0A8H5IWZ0"/>
<dbReference type="Proteomes" id="UP000522262">
    <property type="component" value="Unassembled WGS sequence"/>
</dbReference>
<reference evidence="1 2" key="1">
    <citation type="submission" date="2020-05" db="EMBL/GenBank/DDBJ databases">
        <title>Identification and distribution of gene clusters putatively required for synthesis of sphingolipid metabolism inhibitors in phylogenetically diverse species of the filamentous fungus Fusarium.</title>
        <authorList>
            <person name="Kim H.-S."/>
            <person name="Busman M."/>
            <person name="Brown D.W."/>
            <person name="Divon H."/>
            <person name="Uhlig S."/>
            <person name="Proctor R.H."/>
        </authorList>
    </citation>
    <scope>NUCLEOTIDE SEQUENCE [LARGE SCALE GENOMIC DNA]</scope>
    <source>
        <strain evidence="1 2">NRRL 53147</strain>
    </source>
</reference>
<evidence type="ECO:0000313" key="1">
    <source>
        <dbReference type="EMBL" id="KAF5544634.1"/>
    </source>
</evidence>
<comment type="caution">
    <text evidence="1">The sequence shown here is derived from an EMBL/GenBank/DDBJ whole genome shotgun (WGS) entry which is preliminary data.</text>
</comment>
<evidence type="ECO:0000313" key="2">
    <source>
        <dbReference type="Proteomes" id="UP000522262"/>
    </source>
</evidence>
<protein>
    <submittedName>
        <fullName evidence="1">Uncharacterized protein</fullName>
    </submittedName>
</protein>
<accession>A0A8H5IWZ0</accession>
<dbReference type="EMBL" id="JAAOAM010000137">
    <property type="protein sequence ID" value="KAF5544634.1"/>
    <property type="molecule type" value="Genomic_DNA"/>
</dbReference>
<organism evidence="1 2">
    <name type="scientific">Fusarium mexicanum</name>
    <dbReference type="NCBI Taxonomy" id="751941"/>
    <lineage>
        <taxon>Eukaryota</taxon>
        <taxon>Fungi</taxon>
        <taxon>Dikarya</taxon>
        <taxon>Ascomycota</taxon>
        <taxon>Pezizomycotina</taxon>
        <taxon>Sordariomycetes</taxon>
        <taxon>Hypocreomycetidae</taxon>
        <taxon>Hypocreales</taxon>
        <taxon>Nectriaceae</taxon>
        <taxon>Fusarium</taxon>
        <taxon>Fusarium fujikuroi species complex</taxon>
    </lineage>
</organism>
<sequence>MALNNNLNTKAGLDTVTQEEHDDITSTFEALADPEFASDSASVMASDADSGSNNSIENVFYVNLIPNTESLNENWRTSLKNITENVEMSSGFLNFKAIKTVENAVAQGNISDKDDIKKANYFAKAINHLVTQAPWIATNAVIAQEKRFTTKKEEFHKALISHFTAGLNLPSNILDKFESFLTNVQNTIKNSTTSSRDSISIYIHVVLYVKDDIIQQWRPYIRTISFKPSQSLSTYIKDKNNVSSGNGLSIDFQLTTFCERNEAISEDFQAMFEYGMEWSRSS</sequence>
<name>A0A8H5IWZ0_9HYPO</name>